<sequence length="169" mass="19446">MSVAPEVNVNELLNLARTKDLGQSEIVRQKCKDARQHLARAMQAVLKAPERRQNWPPGIFHIYDGVIETSTDAFARFDMIDELRATQKQKNHLSVTLIMFIEVSVLALKIIDSSAILELYEEFYDKLKRLLTEIELRMAKIQAEAEQLENNGEEKEDQNRSPTAEMEEC</sequence>
<dbReference type="Proteomes" id="UP000046395">
    <property type="component" value="Unassembled WGS sequence"/>
</dbReference>
<evidence type="ECO:0000313" key="3">
    <source>
        <dbReference type="WBParaSite" id="TMUE_0000001121.1"/>
    </source>
</evidence>
<keyword evidence="2" id="KW-1185">Reference proteome</keyword>
<feature type="region of interest" description="Disordered" evidence="1">
    <location>
        <begin position="145"/>
        <end position="169"/>
    </location>
</feature>
<dbReference type="AlphaFoldDB" id="A0A5S6Q1N5"/>
<protein>
    <submittedName>
        <fullName evidence="3">Uncharacterized protein</fullName>
    </submittedName>
</protein>
<evidence type="ECO:0000256" key="1">
    <source>
        <dbReference type="SAM" id="MobiDB-lite"/>
    </source>
</evidence>
<proteinExistence type="predicted"/>
<organism evidence="2 3">
    <name type="scientific">Trichuris muris</name>
    <name type="common">Mouse whipworm</name>
    <dbReference type="NCBI Taxonomy" id="70415"/>
    <lineage>
        <taxon>Eukaryota</taxon>
        <taxon>Metazoa</taxon>
        <taxon>Ecdysozoa</taxon>
        <taxon>Nematoda</taxon>
        <taxon>Enoplea</taxon>
        <taxon>Dorylaimia</taxon>
        <taxon>Trichinellida</taxon>
        <taxon>Trichuridae</taxon>
        <taxon>Trichuris</taxon>
    </lineage>
</organism>
<name>A0A5S6Q1N5_TRIMR</name>
<reference evidence="3" key="1">
    <citation type="submission" date="2019-12" db="UniProtKB">
        <authorList>
            <consortium name="WormBaseParasite"/>
        </authorList>
    </citation>
    <scope>IDENTIFICATION</scope>
</reference>
<accession>A0A5S6Q1N5</accession>
<dbReference type="WBParaSite" id="TMUE_0000001121.1">
    <property type="protein sequence ID" value="TMUE_0000001121.1"/>
    <property type="gene ID" value="WBGene00297034"/>
</dbReference>
<evidence type="ECO:0000313" key="2">
    <source>
        <dbReference type="Proteomes" id="UP000046395"/>
    </source>
</evidence>